<dbReference type="AlphaFoldDB" id="A0A443RY00"/>
<dbReference type="EMBL" id="NCKV01020613">
    <property type="protein sequence ID" value="RWS20028.1"/>
    <property type="molecule type" value="Genomic_DNA"/>
</dbReference>
<dbReference type="OrthoDB" id="6515014at2759"/>
<protein>
    <submittedName>
        <fullName evidence="1">Uncharacterized protein</fullName>
    </submittedName>
</protein>
<gene>
    <name evidence="1" type="ORF">B4U80_14333</name>
</gene>
<accession>A0A443RY00</accession>
<comment type="caution">
    <text evidence="1">The sequence shown here is derived from an EMBL/GenBank/DDBJ whole genome shotgun (WGS) entry which is preliminary data.</text>
</comment>
<organism evidence="1 2">
    <name type="scientific">Leptotrombidium deliense</name>
    <dbReference type="NCBI Taxonomy" id="299467"/>
    <lineage>
        <taxon>Eukaryota</taxon>
        <taxon>Metazoa</taxon>
        <taxon>Ecdysozoa</taxon>
        <taxon>Arthropoda</taxon>
        <taxon>Chelicerata</taxon>
        <taxon>Arachnida</taxon>
        <taxon>Acari</taxon>
        <taxon>Acariformes</taxon>
        <taxon>Trombidiformes</taxon>
        <taxon>Prostigmata</taxon>
        <taxon>Anystina</taxon>
        <taxon>Parasitengona</taxon>
        <taxon>Trombiculoidea</taxon>
        <taxon>Trombiculidae</taxon>
        <taxon>Leptotrombidium</taxon>
    </lineage>
</organism>
<evidence type="ECO:0000313" key="1">
    <source>
        <dbReference type="EMBL" id="RWS20028.1"/>
    </source>
</evidence>
<sequence>MQLQTDVTFLCPSKAFAESFSEVNKVGQYFFLYKSKHDKIDCGPTHTCHMSDIAFTFAQFLSEEDREATLTWVNILSNFVKTGETIWTNYHRTSTSQLLPYYLEFNGTLTATSLKLGLKHIHCEIWKSMVLNDNKVLTDDTKFHYINEIEV</sequence>
<evidence type="ECO:0000313" key="2">
    <source>
        <dbReference type="Proteomes" id="UP000288716"/>
    </source>
</evidence>
<name>A0A443RY00_9ACAR</name>
<proteinExistence type="predicted"/>
<dbReference type="Gene3D" id="3.40.50.1820">
    <property type="entry name" value="alpha/beta hydrolase"/>
    <property type="match status" value="1"/>
</dbReference>
<dbReference type="VEuPathDB" id="VectorBase:LDEU012012"/>
<keyword evidence="2" id="KW-1185">Reference proteome</keyword>
<dbReference type="InterPro" id="IPR029058">
    <property type="entry name" value="AB_hydrolase_fold"/>
</dbReference>
<dbReference type="SUPFAM" id="SSF53474">
    <property type="entry name" value="alpha/beta-Hydrolases"/>
    <property type="match status" value="1"/>
</dbReference>
<reference evidence="1 2" key="1">
    <citation type="journal article" date="2018" name="Gigascience">
        <title>Genomes of trombidid mites reveal novel predicted allergens and laterally-transferred genes associated with secondary metabolism.</title>
        <authorList>
            <person name="Dong X."/>
            <person name="Chaisiri K."/>
            <person name="Xia D."/>
            <person name="Armstrong S.D."/>
            <person name="Fang Y."/>
            <person name="Donnelly M.J."/>
            <person name="Kadowaki T."/>
            <person name="McGarry J.W."/>
            <person name="Darby A.C."/>
            <person name="Makepeace B.L."/>
        </authorList>
    </citation>
    <scope>NUCLEOTIDE SEQUENCE [LARGE SCALE GENOMIC DNA]</scope>
    <source>
        <strain evidence="1">UoL-UT</strain>
    </source>
</reference>
<dbReference type="Proteomes" id="UP000288716">
    <property type="component" value="Unassembled WGS sequence"/>
</dbReference>